<dbReference type="HOGENOM" id="CLU_006533_2_0_1"/>
<evidence type="ECO:0000256" key="1">
    <source>
        <dbReference type="ARBA" id="ARBA00009670"/>
    </source>
</evidence>
<dbReference type="PANTHER" id="PTHR43173:SF19">
    <property type="entry name" value="AARF DOMAIN-CONTAINING PROTEIN KINASE 1"/>
    <property type="match status" value="1"/>
</dbReference>
<evidence type="ECO:0000313" key="4">
    <source>
        <dbReference type="EnsemblMetazoa" id="PHUM373420-PA"/>
    </source>
</evidence>
<dbReference type="GO" id="GO:0005524">
    <property type="term" value="F:ATP binding"/>
    <property type="evidence" value="ECO:0007669"/>
    <property type="project" value="InterPro"/>
</dbReference>
<dbReference type="SMART" id="SM00220">
    <property type="entry name" value="S_TKc"/>
    <property type="match status" value="1"/>
</dbReference>
<dbReference type="CTD" id="8233658"/>
<dbReference type="SUPFAM" id="SSF56112">
    <property type="entry name" value="Protein kinase-like (PK-like)"/>
    <property type="match status" value="1"/>
</dbReference>
<reference evidence="3" key="2">
    <citation type="submission" date="2007-04" db="EMBL/GenBank/DDBJ databases">
        <title>The genome of the human body louse.</title>
        <authorList>
            <consortium name="The Human Body Louse Genome Consortium"/>
            <person name="Kirkness E."/>
            <person name="Walenz B."/>
            <person name="Hass B."/>
            <person name="Bruggner R."/>
            <person name="Strausberg R."/>
        </authorList>
    </citation>
    <scope>NUCLEOTIDE SEQUENCE</scope>
    <source>
        <strain evidence="3">USDA</strain>
    </source>
</reference>
<dbReference type="Gene3D" id="1.10.510.10">
    <property type="entry name" value="Transferase(Phosphotransferase) domain 1"/>
    <property type="match status" value="1"/>
</dbReference>
<comment type="similarity">
    <text evidence="1">Belongs to the protein kinase superfamily. ADCK protein kinase family.</text>
</comment>
<dbReference type="eggNOG" id="KOG1235">
    <property type="taxonomic scope" value="Eukaryota"/>
</dbReference>
<keyword evidence="5" id="KW-1185">Reference proteome</keyword>
<dbReference type="InterPro" id="IPR045307">
    <property type="entry name" value="ADCK1_dom"/>
</dbReference>
<dbReference type="STRING" id="121224.E0VQ85"/>
<feature type="domain" description="Protein kinase" evidence="2">
    <location>
        <begin position="151"/>
        <end position="457"/>
    </location>
</feature>
<protein>
    <recommendedName>
        <fullName evidence="2">Protein kinase domain-containing protein</fullName>
    </recommendedName>
</protein>
<dbReference type="PROSITE" id="PS50011">
    <property type="entry name" value="PROTEIN_KINASE_DOM"/>
    <property type="match status" value="1"/>
</dbReference>
<dbReference type="GO" id="GO:0055088">
    <property type="term" value="P:lipid homeostasis"/>
    <property type="evidence" value="ECO:0007669"/>
    <property type="project" value="TreeGrafter"/>
</dbReference>
<gene>
    <name evidence="4" type="primary">8233658</name>
    <name evidence="3" type="ORF">Phum_PHUM373420</name>
</gene>
<dbReference type="EnsemblMetazoa" id="PHUM373420-RA">
    <property type="protein sequence ID" value="PHUM373420-PA"/>
    <property type="gene ID" value="PHUM373420"/>
</dbReference>
<evidence type="ECO:0000313" key="3">
    <source>
        <dbReference type="EMBL" id="EEB15541.1"/>
    </source>
</evidence>
<dbReference type="GO" id="GO:0007005">
    <property type="term" value="P:mitochondrion organization"/>
    <property type="evidence" value="ECO:0007669"/>
    <property type="project" value="TreeGrafter"/>
</dbReference>
<dbReference type="AlphaFoldDB" id="E0VQ85"/>
<dbReference type="Pfam" id="PF03109">
    <property type="entry name" value="ABC1"/>
    <property type="match status" value="1"/>
</dbReference>
<dbReference type="InParanoid" id="E0VQ85"/>
<dbReference type="Proteomes" id="UP000009046">
    <property type="component" value="Unassembled WGS sequence"/>
</dbReference>
<evidence type="ECO:0000259" key="2">
    <source>
        <dbReference type="PROSITE" id="PS50011"/>
    </source>
</evidence>
<dbReference type="CDD" id="cd13969">
    <property type="entry name" value="ADCK1-like"/>
    <property type="match status" value="1"/>
</dbReference>
<name>E0VQ85_PEDHC</name>
<organism>
    <name type="scientific">Pediculus humanus subsp. corporis</name>
    <name type="common">Body louse</name>
    <dbReference type="NCBI Taxonomy" id="121224"/>
    <lineage>
        <taxon>Eukaryota</taxon>
        <taxon>Metazoa</taxon>
        <taxon>Ecdysozoa</taxon>
        <taxon>Arthropoda</taxon>
        <taxon>Hexapoda</taxon>
        <taxon>Insecta</taxon>
        <taxon>Pterygota</taxon>
        <taxon>Neoptera</taxon>
        <taxon>Paraneoptera</taxon>
        <taxon>Psocodea</taxon>
        <taxon>Troctomorpha</taxon>
        <taxon>Phthiraptera</taxon>
        <taxon>Anoplura</taxon>
        <taxon>Pediculidae</taxon>
        <taxon>Pediculus</taxon>
    </lineage>
</organism>
<dbReference type="VEuPathDB" id="VectorBase:PHUM373420"/>
<reference evidence="4" key="3">
    <citation type="submission" date="2020-05" db="UniProtKB">
        <authorList>
            <consortium name="EnsemblMetazoa"/>
        </authorList>
    </citation>
    <scope>IDENTIFICATION</scope>
    <source>
        <strain evidence="4">USDA</strain>
    </source>
</reference>
<dbReference type="FunCoup" id="E0VQ85">
    <property type="interactions" value="771"/>
</dbReference>
<evidence type="ECO:0000313" key="5">
    <source>
        <dbReference type="Proteomes" id="UP000009046"/>
    </source>
</evidence>
<dbReference type="OrthoDB" id="427480at2759"/>
<dbReference type="EMBL" id="AAZO01004354">
    <property type="status" value="NOT_ANNOTATED_CDS"/>
    <property type="molecule type" value="Genomic_DNA"/>
</dbReference>
<dbReference type="InterPro" id="IPR051130">
    <property type="entry name" value="Mito_struct-func_regulator"/>
</dbReference>
<reference evidence="3" key="1">
    <citation type="submission" date="2007-04" db="EMBL/GenBank/DDBJ databases">
        <title>Annotation of Pediculus humanus corporis strain USDA.</title>
        <authorList>
            <person name="Kirkness E."/>
            <person name="Hannick L."/>
            <person name="Hass B."/>
            <person name="Bruggner R."/>
            <person name="Lawson D."/>
            <person name="Bidwell S."/>
            <person name="Joardar V."/>
            <person name="Caler E."/>
            <person name="Walenz B."/>
            <person name="Inman J."/>
            <person name="Schobel S."/>
            <person name="Galinsky K."/>
            <person name="Amedeo P."/>
            <person name="Strausberg R."/>
        </authorList>
    </citation>
    <scope>NUCLEOTIDE SEQUENCE</scope>
    <source>
        <strain evidence="3">USDA</strain>
    </source>
</reference>
<dbReference type="OMA" id="RCNPEDI"/>
<dbReference type="GeneID" id="8233658"/>
<dbReference type="GO" id="GO:0005743">
    <property type="term" value="C:mitochondrial inner membrane"/>
    <property type="evidence" value="ECO:0007669"/>
    <property type="project" value="TreeGrafter"/>
</dbReference>
<dbReference type="InterPro" id="IPR011009">
    <property type="entry name" value="Kinase-like_dom_sf"/>
</dbReference>
<dbReference type="InterPro" id="IPR000719">
    <property type="entry name" value="Prot_kinase_dom"/>
</dbReference>
<accession>E0VQ85</accession>
<dbReference type="EMBL" id="DS235402">
    <property type="protein sequence ID" value="EEB15541.1"/>
    <property type="molecule type" value="Genomic_DNA"/>
</dbReference>
<dbReference type="RefSeq" id="XP_002428279.1">
    <property type="nucleotide sequence ID" value="XM_002428234.1"/>
</dbReference>
<dbReference type="KEGG" id="phu:Phum_PHUM373420"/>
<dbReference type="GO" id="GO:0004672">
    <property type="term" value="F:protein kinase activity"/>
    <property type="evidence" value="ECO:0007669"/>
    <property type="project" value="InterPro"/>
</dbReference>
<proteinExistence type="inferred from homology"/>
<sequence length="511" mass="59077">MSTRNWKRILKYTGGVFTVSLGFTLFSNEFDFNSIGIVRLGRVAFAAGRIANHYKKTLYSSTLDPDSQEYKILKSKAHHEAAEILLDLCCANKGVYIKVGQHLATLDYLVPPEYIKVMKVLHSNAPKSSLSSVYKVLRQDLKAEPSEIFEYFEEVPLGTASLAQVHRARLKKDGSLVAVKVQHSLVMDNSKADMRAMEVIVKIMSSLFEDFRFQWLIDETKLNLPKELDFLNEAKNAEKIQNILKDFKWLKIPKVNEEYSTSRVLIMEFAEGVQVTDLNYINDKKVDRITLSTKLGELYSHMIFKHGFVHSDPHPGNILIRKKENDNLEIVLLDHGLYASLSEEFRWNYSKFWMSILKRDVEGMKVNSEKLGIGTLYPILVCMVTGRTWNSVTGGIDKIRYTEAEKEEFVSTVPNLLTQIGEVLQSVNREILLILKTNDLLRGIEHSLNVHKRQPSFLVMSKCCLENIYDEKMRHSKSIIERFYIRFWKQWIILRLNVYYFYTSLKSKMVA</sequence>
<dbReference type="PANTHER" id="PTHR43173">
    <property type="entry name" value="ABC1 FAMILY PROTEIN"/>
    <property type="match status" value="1"/>
</dbReference>
<dbReference type="InterPro" id="IPR004147">
    <property type="entry name" value="ABC1_dom"/>
</dbReference>